<dbReference type="VEuPathDB" id="FungiDB:FOC4_g10006563"/>
<protein>
    <recommendedName>
        <fullName evidence="1">Heterokaryon incompatibility domain-containing protein</fullName>
    </recommendedName>
</protein>
<gene>
    <name evidence="2" type="ORF">BFJ69_g3980</name>
</gene>
<comment type="caution">
    <text evidence="2">The sequence shown here is derived from an EMBL/GenBank/DDBJ whole genome shotgun (WGS) entry which is preliminary data.</text>
</comment>
<dbReference type="InterPro" id="IPR010730">
    <property type="entry name" value="HET"/>
</dbReference>
<dbReference type="EMBL" id="MRCX01000024">
    <property type="protein sequence ID" value="RKK81068.1"/>
    <property type="molecule type" value="Genomic_DNA"/>
</dbReference>
<dbReference type="VEuPathDB" id="FungiDB:HZS61_014522"/>
<dbReference type="VEuPathDB" id="FungiDB:FOXG_04425"/>
<evidence type="ECO:0000313" key="3">
    <source>
        <dbReference type="Proteomes" id="UP000285084"/>
    </source>
</evidence>
<dbReference type="VEuPathDB" id="FungiDB:FOZG_02634"/>
<reference evidence="2 3" key="1">
    <citation type="journal article" date="2018" name="Sci. Rep.">
        <title>Characterisation of pathogen-specific regions and novel effector candidates in Fusarium oxysporum f. sp. cepae.</title>
        <authorList>
            <person name="Armitage A.D."/>
            <person name="Taylor A."/>
            <person name="Sobczyk M.K."/>
            <person name="Baxter L."/>
            <person name="Greenfield B.P."/>
            <person name="Bates H.J."/>
            <person name="Wilson F."/>
            <person name="Jackson A.C."/>
            <person name="Ott S."/>
            <person name="Harrison R.J."/>
            <person name="Clarkson J.P."/>
        </authorList>
    </citation>
    <scope>NUCLEOTIDE SEQUENCE [LARGE SCALE GENOMIC DNA]</scope>
    <source>
        <strain evidence="2 3">Fo_A13</strain>
    </source>
</reference>
<dbReference type="AlphaFoldDB" id="A0A420NLA4"/>
<sequence length="718" mass="81676">MRLLNVVDERLESFFDENEIPPYGVLSHRWGKDEITFQDLTQGSLQDFQDRQSFSKIWYLLDRADKDGLSYVWVDTCCIDKSSSAELSEAINSMFRWYQQSRKCYVYLDDFDALSNRKNIYHESSDGSDRVAILDESETSFFDSLWFTRGWTLQELIAPRNVEFYDKNWIYFGSRDLTLLDRICKRTGIWPQLFREPRCACPSERGHSAFAVRDGICAGCQGLDTLPQTLDSFAVSIKMSWASSRITTRKEDAAYCLLGLFNLNMPLLYGEGDKALLRLQEAIVRQSKDQSVLIWRARPDVAPQGFAPGCLAPSSSAFKEPVHILGRRVFNRVDKKYEANFLGNLATMEITDTAIRTSLWICPCKVVPDGTQATSRNLWLGIMHLAYDDDYLVRPALLLEYMGTVDMYRRVYHQHIVPINPRITRGSFVVESSIGEVDRRLSLTPSLDEATKKDISILLQQSPINATAGPSPEEGPETGPVYFVLDKEKLDFTMDSGGSHPPFSRYQGRATQIPSRWAFKRCQHKGDGERYFGGIHFVNFMPEAPERSNSDQGPNGQGVGRFAYTAVIWGINREVLKGRTDPSPWHLWCRVFDLHSFIEHARTSNEDLQPNQLYGEIEGLSAGEIQRRMKNQRSRLCLAEYEKLEIPQPSGPKALFPSSYGNNWAEDKMSDGGRHLAAKVALVEGLGRRVFELHIKITGSQNMEGMSIEYHKGGLMDL</sequence>
<dbReference type="PANTHER" id="PTHR10622:SF10">
    <property type="entry name" value="HET DOMAIN-CONTAINING PROTEIN"/>
    <property type="match status" value="1"/>
</dbReference>
<dbReference type="VEuPathDB" id="FungiDB:FOIG_06437"/>
<dbReference type="PANTHER" id="PTHR10622">
    <property type="entry name" value="HET DOMAIN-CONTAINING PROTEIN"/>
    <property type="match status" value="1"/>
</dbReference>
<organism evidence="2 3">
    <name type="scientific">Fusarium oxysporum</name>
    <name type="common">Fusarium vascular wilt</name>
    <dbReference type="NCBI Taxonomy" id="5507"/>
    <lineage>
        <taxon>Eukaryota</taxon>
        <taxon>Fungi</taxon>
        <taxon>Dikarya</taxon>
        <taxon>Ascomycota</taxon>
        <taxon>Pezizomycotina</taxon>
        <taxon>Sordariomycetes</taxon>
        <taxon>Hypocreomycetidae</taxon>
        <taxon>Hypocreales</taxon>
        <taxon>Nectriaceae</taxon>
        <taxon>Fusarium</taxon>
        <taxon>Fusarium oxysporum species complex</taxon>
    </lineage>
</organism>
<dbReference type="VEuPathDB" id="FungiDB:FOC1_g10007604"/>
<proteinExistence type="predicted"/>
<name>A0A420NLA4_FUSOX</name>
<evidence type="ECO:0000313" key="2">
    <source>
        <dbReference type="EMBL" id="RKK81068.1"/>
    </source>
</evidence>
<dbReference type="VEuPathDB" id="FungiDB:FOMG_02714"/>
<accession>A0A420NLA4</accession>
<dbReference type="Proteomes" id="UP000285084">
    <property type="component" value="Unassembled WGS sequence"/>
</dbReference>
<feature type="domain" description="Heterokaryon incompatibility" evidence="1">
    <location>
        <begin position="23"/>
        <end position="155"/>
    </location>
</feature>
<evidence type="ECO:0000259" key="1">
    <source>
        <dbReference type="Pfam" id="PF06985"/>
    </source>
</evidence>
<dbReference type="Pfam" id="PF06985">
    <property type="entry name" value="HET"/>
    <property type="match status" value="1"/>
</dbReference>